<dbReference type="GO" id="GO:0030428">
    <property type="term" value="C:cell septum"/>
    <property type="evidence" value="ECO:0007669"/>
    <property type="project" value="UniProtKB-SubCell"/>
</dbReference>
<protein>
    <submittedName>
        <fullName evidence="7">Sporulation and cell division protein, SsgA</fullName>
    </submittedName>
</protein>
<dbReference type="RefSeq" id="WP_101830999.1">
    <property type="nucleotide sequence ID" value="NZ_FZMO01000079.1"/>
</dbReference>
<evidence type="ECO:0000313" key="7">
    <source>
        <dbReference type="EMBL" id="SNQ47097.1"/>
    </source>
</evidence>
<sequence>MLGKDVTAEFVVDDGASRGRVTVLQFGWRACDPLAVSLSLVSRPEHPALPQGTWVAPRDALRTGLETAVGDGDVRIGPDPARRGVRLDLLDGGQRRVVVVATSSLRRFLDRTERLVPTGQEHTEAELDTVLADLLEN</sequence>
<keyword evidence="4" id="KW-0749">Sporulation</keyword>
<dbReference type="EMBL" id="FZMO01000079">
    <property type="protein sequence ID" value="SNQ47097.1"/>
    <property type="molecule type" value="Genomic_DNA"/>
</dbReference>
<evidence type="ECO:0000256" key="1">
    <source>
        <dbReference type="ARBA" id="ARBA00004431"/>
    </source>
</evidence>
<accession>A0A2I2KN47</accession>
<comment type="similarity">
    <text evidence="2">Belongs to the SsgA family.</text>
</comment>
<evidence type="ECO:0000313" key="8">
    <source>
        <dbReference type="Proteomes" id="UP000234331"/>
    </source>
</evidence>
<dbReference type="GO" id="GO:0030435">
    <property type="term" value="P:sporulation resulting in formation of a cellular spore"/>
    <property type="evidence" value="ECO:0007669"/>
    <property type="project" value="UniProtKB-KW"/>
</dbReference>
<reference evidence="7 8" key="1">
    <citation type="submission" date="2017-06" db="EMBL/GenBank/DDBJ databases">
        <authorList>
            <person name="Kim H.J."/>
            <person name="Triplett B.A."/>
        </authorList>
    </citation>
    <scope>NUCLEOTIDE SEQUENCE [LARGE SCALE GENOMIC DNA]</scope>
    <source>
        <strain evidence="7">FRACA_ARgP5</strain>
    </source>
</reference>
<comment type="subcellular location">
    <subcellularLocation>
        <location evidence="1">Cell septum</location>
    </subcellularLocation>
</comment>
<dbReference type="Gene3D" id="2.30.31.20">
    <property type="entry name" value="Sporulation-specific cell division protein SsgB"/>
    <property type="match status" value="1"/>
</dbReference>
<evidence type="ECO:0000256" key="4">
    <source>
        <dbReference type="ARBA" id="ARBA00022969"/>
    </source>
</evidence>
<evidence type="ECO:0000256" key="5">
    <source>
        <dbReference type="ARBA" id="ARBA00023210"/>
    </source>
</evidence>
<dbReference type="AlphaFoldDB" id="A0A2I2KN47"/>
<gene>
    <name evidence="7" type="ORF">FRACA_170057</name>
</gene>
<dbReference type="OrthoDB" id="3853096at2"/>
<evidence type="ECO:0000256" key="3">
    <source>
        <dbReference type="ARBA" id="ARBA00022618"/>
    </source>
</evidence>
<evidence type="ECO:0000256" key="6">
    <source>
        <dbReference type="ARBA" id="ARBA00023306"/>
    </source>
</evidence>
<evidence type="ECO:0000256" key="2">
    <source>
        <dbReference type="ARBA" id="ARBA00009323"/>
    </source>
</evidence>
<name>A0A2I2KN47_9ACTN</name>
<dbReference type="InterPro" id="IPR038658">
    <property type="entry name" value="SsgB_sf"/>
</dbReference>
<dbReference type="Pfam" id="PF04686">
    <property type="entry name" value="SsgA"/>
    <property type="match status" value="1"/>
</dbReference>
<proteinExistence type="inferred from homology"/>
<dbReference type="InterPro" id="IPR006776">
    <property type="entry name" value="SsgB"/>
</dbReference>
<dbReference type="GO" id="GO:0000917">
    <property type="term" value="P:division septum assembly"/>
    <property type="evidence" value="ECO:0007669"/>
    <property type="project" value="UniProtKB-KW"/>
</dbReference>
<keyword evidence="5" id="KW-0717">Septation</keyword>
<dbReference type="Proteomes" id="UP000234331">
    <property type="component" value="Unassembled WGS sequence"/>
</dbReference>
<keyword evidence="6" id="KW-0131">Cell cycle</keyword>
<keyword evidence="8" id="KW-1185">Reference proteome</keyword>
<keyword evidence="3 7" id="KW-0132">Cell division</keyword>
<organism evidence="7 8">
    <name type="scientific">Frankia canadensis</name>
    <dbReference type="NCBI Taxonomy" id="1836972"/>
    <lineage>
        <taxon>Bacteria</taxon>
        <taxon>Bacillati</taxon>
        <taxon>Actinomycetota</taxon>
        <taxon>Actinomycetes</taxon>
        <taxon>Frankiales</taxon>
        <taxon>Frankiaceae</taxon>
        <taxon>Frankia</taxon>
    </lineage>
</organism>